<evidence type="ECO:0000259" key="4">
    <source>
        <dbReference type="PROSITE" id="PS50222"/>
    </source>
</evidence>
<feature type="region of interest" description="Disordered" evidence="3">
    <location>
        <begin position="436"/>
        <end position="455"/>
    </location>
</feature>
<feature type="coiled-coil region" evidence="2">
    <location>
        <begin position="131"/>
        <end position="158"/>
    </location>
</feature>
<dbReference type="InterPro" id="IPR011992">
    <property type="entry name" value="EF-hand-dom_pair"/>
</dbReference>
<dbReference type="AlphaFoldDB" id="A0A7S3ZVU3"/>
<accession>A0A7S3ZVU3</accession>
<feature type="compositionally biased region" description="Polar residues" evidence="3">
    <location>
        <begin position="11"/>
        <end position="34"/>
    </location>
</feature>
<dbReference type="PROSITE" id="PS50222">
    <property type="entry name" value="EF_HAND_2"/>
    <property type="match status" value="1"/>
</dbReference>
<dbReference type="InterPro" id="IPR018247">
    <property type="entry name" value="EF_Hand_1_Ca_BS"/>
</dbReference>
<sequence>MAIEAPRGPMSPQSRPGTSGRPSTRCSTARSSLGSGRRQRVETGATNRPRNKHKKKKDPSVPLMTSAKAQAREKLTPHIGEWKQPPGAAAVDRSAAFRTRRLNTERDRPLQMATWGPTTVPRPGRTWISESQQMQTTLRDAEEIAANESDEFEVIEREKARKAFMINAQNERVTNKARERLAQLALHKYGGVRQMFDCLDRNNDKELSLDEFSHALKRRNLEKLFPRDQQRLVYDAIDKDFSESVEVEEMVDWLEKDPRAAAARRANEKLLRSQEDRNIGEITLPPHLREVKDRIADEVYKRTRATKTEEGNLRQDEYLINGLQNWDVQNRSKGDGTLSPREIVDALGPKYLNLGVPDAEVRELVDYLDLGEQCKIKQFVKKLEIGDHAPDFNPFFDARDRELVSLKRTIAAPWQWEATDELLAKSKELQGYSTSPIKKRAQTASPTYGRRRRTLGPEVDRYVRPLCTSRSLERHHEIMSRDRAEHSTAVAKEALTPCDDSEGVFDDMRRTRTQQMAGICPRFVPQEPTDWTRTGLGGDGMSPKSGVYLDPTQRFGTTTNRYYTPIIYEPNKPCRRENVSDSTRDFRKRQALKAARKARGRYHRDRYAENRLFEEQTRFMNEEQKVKEKAKAMLDYFQTTYERDLFATRCQPPENMQRKSNKVLYDRMWGGSRQNMLHSVNKKNLGYPPTTETLRTQPLLDHLAATRSRDVAGDAARRAAALPAHVTA</sequence>
<evidence type="ECO:0000256" key="3">
    <source>
        <dbReference type="SAM" id="MobiDB-lite"/>
    </source>
</evidence>
<proteinExistence type="predicted"/>
<gene>
    <name evidence="5" type="ORF">PCAL00307_LOCUS11115</name>
    <name evidence="6" type="ORF">PECAL_3P02700</name>
</gene>
<protein>
    <recommendedName>
        <fullName evidence="4">EF-hand domain-containing protein</fullName>
    </recommendedName>
</protein>
<dbReference type="InterPro" id="IPR002048">
    <property type="entry name" value="EF_hand_dom"/>
</dbReference>
<feature type="domain" description="EF-hand" evidence="4">
    <location>
        <begin position="187"/>
        <end position="222"/>
    </location>
</feature>
<organism evidence="5">
    <name type="scientific">Pelagomonas calceolata</name>
    <dbReference type="NCBI Taxonomy" id="35677"/>
    <lineage>
        <taxon>Eukaryota</taxon>
        <taxon>Sar</taxon>
        <taxon>Stramenopiles</taxon>
        <taxon>Ochrophyta</taxon>
        <taxon>Pelagophyceae</taxon>
        <taxon>Pelagomonadales</taxon>
        <taxon>Pelagomonadaceae</taxon>
        <taxon>Pelagomonas</taxon>
    </lineage>
</organism>
<feature type="compositionally biased region" description="Polar residues" evidence="3">
    <location>
        <begin position="436"/>
        <end position="446"/>
    </location>
</feature>
<dbReference type="Proteomes" id="UP000789595">
    <property type="component" value="Unassembled WGS sequence"/>
</dbReference>
<evidence type="ECO:0000313" key="5">
    <source>
        <dbReference type="EMBL" id="CAE0695679.1"/>
    </source>
</evidence>
<dbReference type="PROSITE" id="PS00018">
    <property type="entry name" value="EF_HAND_1"/>
    <property type="match status" value="1"/>
</dbReference>
<keyword evidence="2" id="KW-0175">Coiled coil</keyword>
<evidence type="ECO:0000256" key="2">
    <source>
        <dbReference type="SAM" id="Coils"/>
    </source>
</evidence>
<dbReference type="EMBL" id="HBIW01012951">
    <property type="protein sequence ID" value="CAE0695679.1"/>
    <property type="molecule type" value="Transcribed_RNA"/>
</dbReference>
<dbReference type="Gene3D" id="1.10.238.10">
    <property type="entry name" value="EF-hand"/>
    <property type="match status" value="1"/>
</dbReference>
<dbReference type="SUPFAM" id="SSF47473">
    <property type="entry name" value="EF-hand"/>
    <property type="match status" value="1"/>
</dbReference>
<keyword evidence="7" id="KW-1185">Reference proteome</keyword>
<evidence type="ECO:0000256" key="1">
    <source>
        <dbReference type="ARBA" id="ARBA00022837"/>
    </source>
</evidence>
<dbReference type="EMBL" id="CAKKNE010000003">
    <property type="protein sequence ID" value="CAH0370388.1"/>
    <property type="molecule type" value="Genomic_DNA"/>
</dbReference>
<evidence type="ECO:0000313" key="6">
    <source>
        <dbReference type="EMBL" id="CAH0370388.1"/>
    </source>
</evidence>
<keyword evidence="1" id="KW-0106">Calcium</keyword>
<evidence type="ECO:0000313" key="7">
    <source>
        <dbReference type="Proteomes" id="UP000789595"/>
    </source>
</evidence>
<reference evidence="5" key="1">
    <citation type="submission" date="2021-01" db="EMBL/GenBank/DDBJ databases">
        <authorList>
            <person name="Corre E."/>
            <person name="Pelletier E."/>
            <person name="Niang G."/>
            <person name="Scheremetjew M."/>
            <person name="Finn R."/>
            <person name="Kale V."/>
            <person name="Holt S."/>
            <person name="Cochrane G."/>
            <person name="Meng A."/>
            <person name="Brown T."/>
            <person name="Cohen L."/>
        </authorList>
    </citation>
    <scope>NUCLEOTIDE SEQUENCE</scope>
    <source>
        <strain evidence="5">CCMP1756</strain>
    </source>
</reference>
<reference evidence="6" key="2">
    <citation type="submission" date="2021-11" db="EMBL/GenBank/DDBJ databases">
        <authorList>
            <consortium name="Genoscope - CEA"/>
            <person name="William W."/>
        </authorList>
    </citation>
    <scope>NUCLEOTIDE SEQUENCE</scope>
</reference>
<dbReference type="GO" id="GO:0005509">
    <property type="term" value="F:calcium ion binding"/>
    <property type="evidence" value="ECO:0007669"/>
    <property type="project" value="InterPro"/>
</dbReference>
<name>A0A7S3ZVU3_9STRA</name>
<dbReference type="OrthoDB" id="71270at2759"/>
<feature type="region of interest" description="Disordered" evidence="3">
    <location>
        <begin position="1"/>
        <end position="70"/>
    </location>
</feature>
<feature type="region of interest" description="Disordered" evidence="3">
    <location>
        <begin position="534"/>
        <end position="553"/>
    </location>
</feature>